<feature type="domain" description="EGF-like" evidence="9">
    <location>
        <begin position="151"/>
        <end position="194"/>
    </location>
</feature>
<dbReference type="InterPro" id="IPR051022">
    <property type="entry name" value="Notch_Cell-Fate_Det"/>
</dbReference>
<dbReference type="InterPro" id="IPR000742">
    <property type="entry name" value="EGF"/>
</dbReference>
<feature type="chain" id="PRO_5002866493" description="EGF-like domain-containing protein" evidence="8">
    <location>
        <begin position="26"/>
        <end position="697"/>
    </location>
</feature>
<dbReference type="OMA" id="CHANESG"/>
<dbReference type="PANTHER" id="PTHR24049:SF22">
    <property type="entry name" value="DROSOPHILA CRUMBS HOMOLOG"/>
    <property type="match status" value="1"/>
</dbReference>
<feature type="disulfide bond" evidence="5">
    <location>
        <begin position="323"/>
        <end position="340"/>
    </location>
</feature>
<feature type="disulfide bond" evidence="5">
    <location>
        <begin position="184"/>
        <end position="193"/>
    </location>
</feature>
<feature type="compositionally biased region" description="Basic and acidic residues" evidence="6">
    <location>
        <begin position="580"/>
        <end position="589"/>
    </location>
</feature>
<comment type="caution">
    <text evidence="5">Lacks conserved residue(s) required for the propagation of feature annotation.</text>
</comment>
<feature type="compositionally biased region" description="Polar residues" evidence="6">
    <location>
        <begin position="590"/>
        <end position="604"/>
    </location>
</feature>
<keyword evidence="7" id="KW-0812">Transmembrane</keyword>
<protein>
    <recommendedName>
        <fullName evidence="9">EGF-like domain-containing protein</fullName>
    </recommendedName>
</protein>
<dbReference type="HOGENOM" id="CLU_395648_0_0_1"/>
<dbReference type="KEGG" id="tps:THAPSDRAFT_24894"/>
<dbReference type="PROSITE" id="PS00022">
    <property type="entry name" value="EGF_1"/>
    <property type="match status" value="4"/>
</dbReference>
<feature type="disulfide bond" evidence="5">
    <location>
        <begin position="342"/>
        <end position="351"/>
    </location>
</feature>
<dbReference type="InParanoid" id="B8CCM9"/>
<feature type="domain" description="EGF-like" evidence="9">
    <location>
        <begin position="315"/>
        <end position="352"/>
    </location>
</feature>
<reference evidence="10 11" key="1">
    <citation type="journal article" date="2004" name="Science">
        <title>The genome of the diatom Thalassiosira pseudonana: ecology, evolution, and metabolism.</title>
        <authorList>
            <person name="Armbrust E.V."/>
            <person name="Berges J.A."/>
            <person name="Bowler C."/>
            <person name="Green B.R."/>
            <person name="Martinez D."/>
            <person name="Putnam N.H."/>
            <person name="Zhou S."/>
            <person name="Allen A.E."/>
            <person name="Apt K.E."/>
            <person name="Bechner M."/>
            <person name="Brzezinski M.A."/>
            <person name="Chaal B.K."/>
            <person name="Chiovitti A."/>
            <person name="Davis A.K."/>
            <person name="Demarest M.S."/>
            <person name="Detter J.C."/>
            <person name="Glavina T."/>
            <person name="Goodstein D."/>
            <person name="Hadi M.Z."/>
            <person name="Hellsten U."/>
            <person name="Hildebrand M."/>
            <person name="Jenkins B.D."/>
            <person name="Jurka J."/>
            <person name="Kapitonov V.V."/>
            <person name="Kroger N."/>
            <person name="Lau W.W."/>
            <person name="Lane T.W."/>
            <person name="Larimer F.W."/>
            <person name="Lippmeier J.C."/>
            <person name="Lucas S."/>
            <person name="Medina M."/>
            <person name="Montsant A."/>
            <person name="Obornik M."/>
            <person name="Parker M.S."/>
            <person name="Palenik B."/>
            <person name="Pazour G.J."/>
            <person name="Richardson P.M."/>
            <person name="Rynearson T.A."/>
            <person name="Saito M.A."/>
            <person name="Schwartz D.C."/>
            <person name="Thamatrakoln K."/>
            <person name="Valentin K."/>
            <person name="Vardi A."/>
            <person name="Wilkerson F.P."/>
            <person name="Rokhsar D.S."/>
        </authorList>
    </citation>
    <scope>NUCLEOTIDE SEQUENCE [LARGE SCALE GENOMIC DNA]</scope>
    <source>
        <strain evidence="10 11">CCMP1335</strain>
    </source>
</reference>
<dbReference type="SMART" id="SM00181">
    <property type="entry name" value="EGF"/>
    <property type="match status" value="9"/>
</dbReference>
<evidence type="ECO:0000256" key="2">
    <source>
        <dbReference type="ARBA" id="ARBA00022729"/>
    </source>
</evidence>
<evidence type="ECO:0000313" key="10">
    <source>
        <dbReference type="EMBL" id="EED88976.1"/>
    </source>
</evidence>
<proteinExistence type="predicted"/>
<dbReference type="AlphaFoldDB" id="B8CCM9"/>
<evidence type="ECO:0000256" key="7">
    <source>
        <dbReference type="SAM" id="Phobius"/>
    </source>
</evidence>
<name>B8CCM9_THAPS</name>
<keyword evidence="7" id="KW-1133">Transmembrane helix</keyword>
<dbReference type="RefSeq" id="XP_002293967.1">
    <property type="nucleotide sequence ID" value="XM_002293931.1"/>
</dbReference>
<dbReference type="PROSITE" id="PS01186">
    <property type="entry name" value="EGF_2"/>
    <property type="match status" value="3"/>
</dbReference>
<dbReference type="PROSITE" id="PS50026">
    <property type="entry name" value="EGF_3"/>
    <property type="match status" value="3"/>
</dbReference>
<keyword evidence="4 5" id="KW-1015">Disulfide bond</keyword>
<evidence type="ECO:0000256" key="5">
    <source>
        <dbReference type="PROSITE-ProRule" id="PRU00076"/>
    </source>
</evidence>
<feature type="region of interest" description="Disordered" evidence="6">
    <location>
        <begin position="547"/>
        <end position="606"/>
    </location>
</feature>
<keyword evidence="3" id="KW-0677">Repeat</keyword>
<keyword evidence="2 8" id="KW-0732">Signal</keyword>
<reference evidence="10 11" key="2">
    <citation type="journal article" date="2008" name="Nature">
        <title>The Phaeodactylum genome reveals the evolutionary history of diatom genomes.</title>
        <authorList>
            <person name="Bowler C."/>
            <person name="Allen A.E."/>
            <person name="Badger J.H."/>
            <person name="Grimwood J."/>
            <person name="Jabbari K."/>
            <person name="Kuo A."/>
            <person name="Maheswari U."/>
            <person name="Martens C."/>
            <person name="Maumus F."/>
            <person name="Otillar R.P."/>
            <person name="Rayko E."/>
            <person name="Salamov A."/>
            <person name="Vandepoele K."/>
            <person name="Beszteri B."/>
            <person name="Gruber A."/>
            <person name="Heijde M."/>
            <person name="Katinka M."/>
            <person name="Mock T."/>
            <person name="Valentin K."/>
            <person name="Verret F."/>
            <person name="Berges J.A."/>
            <person name="Brownlee C."/>
            <person name="Cadoret J.P."/>
            <person name="Chiovitti A."/>
            <person name="Choi C.J."/>
            <person name="Coesel S."/>
            <person name="De Martino A."/>
            <person name="Detter J.C."/>
            <person name="Durkin C."/>
            <person name="Falciatore A."/>
            <person name="Fournet J."/>
            <person name="Haruta M."/>
            <person name="Huysman M.J."/>
            <person name="Jenkins B.D."/>
            <person name="Jiroutova K."/>
            <person name="Jorgensen R.E."/>
            <person name="Joubert Y."/>
            <person name="Kaplan A."/>
            <person name="Kroger N."/>
            <person name="Kroth P.G."/>
            <person name="La Roche J."/>
            <person name="Lindquist E."/>
            <person name="Lommer M."/>
            <person name="Martin-Jezequel V."/>
            <person name="Lopez P.J."/>
            <person name="Lucas S."/>
            <person name="Mangogna M."/>
            <person name="McGinnis K."/>
            <person name="Medlin L.K."/>
            <person name="Montsant A."/>
            <person name="Oudot-Le Secq M.P."/>
            <person name="Napoli C."/>
            <person name="Obornik M."/>
            <person name="Parker M.S."/>
            <person name="Petit J.L."/>
            <person name="Porcel B.M."/>
            <person name="Poulsen N."/>
            <person name="Robison M."/>
            <person name="Rychlewski L."/>
            <person name="Rynearson T.A."/>
            <person name="Schmutz J."/>
            <person name="Shapiro H."/>
            <person name="Siaut M."/>
            <person name="Stanley M."/>
            <person name="Sussman M.R."/>
            <person name="Taylor A.R."/>
            <person name="Vardi A."/>
            <person name="von Dassow P."/>
            <person name="Vyverman W."/>
            <person name="Willis A."/>
            <person name="Wyrwicz L.S."/>
            <person name="Rokhsar D.S."/>
            <person name="Weissenbach J."/>
            <person name="Armbrust E.V."/>
            <person name="Green B.R."/>
            <person name="Van de Peer Y."/>
            <person name="Grigoriev I.V."/>
        </authorList>
    </citation>
    <scope>NUCLEOTIDE SEQUENCE [LARGE SCALE GENOMIC DNA]</scope>
    <source>
        <strain evidence="10 11">CCMP1335</strain>
    </source>
</reference>
<feature type="signal peptide" evidence="8">
    <location>
        <begin position="1"/>
        <end position="25"/>
    </location>
</feature>
<evidence type="ECO:0000256" key="3">
    <source>
        <dbReference type="ARBA" id="ARBA00022737"/>
    </source>
</evidence>
<evidence type="ECO:0000256" key="6">
    <source>
        <dbReference type="SAM" id="MobiDB-lite"/>
    </source>
</evidence>
<evidence type="ECO:0000256" key="4">
    <source>
        <dbReference type="ARBA" id="ARBA00023157"/>
    </source>
</evidence>
<keyword evidence="7" id="KW-0472">Membrane</keyword>
<dbReference type="Gene3D" id="2.10.25.10">
    <property type="entry name" value="Laminin"/>
    <property type="match status" value="4"/>
</dbReference>
<evidence type="ECO:0000259" key="9">
    <source>
        <dbReference type="PROSITE" id="PS50026"/>
    </source>
</evidence>
<keyword evidence="1 5" id="KW-0245">EGF-like domain</keyword>
<evidence type="ECO:0000256" key="1">
    <source>
        <dbReference type="ARBA" id="ARBA00022536"/>
    </source>
</evidence>
<feature type="compositionally biased region" description="Polar residues" evidence="6">
    <location>
        <begin position="569"/>
        <end position="579"/>
    </location>
</feature>
<keyword evidence="11" id="KW-1185">Reference proteome</keyword>
<gene>
    <name evidence="10" type="ORF">THAPSDRAFT_24894</name>
</gene>
<evidence type="ECO:0000313" key="11">
    <source>
        <dbReference type="Proteomes" id="UP000001449"/>
    </source>
</evidence>
<evidence type="ECO:0000256" key="8">
    <source>
        <dbReference type="SAM" id="SignalP"/>
    </source>
</evidence>
<dbReference type="eggNOG" id="KOG1217">
    <property type="taxonomic scope" value="Eukaryota"/>
</dbReference>
<dbReference type="PaxDb" id="35128-Thaps24894"/>
<dbReference type="Proteomes" id="UP000001449">
    <property type="component" value="Chromosome 14"/>
</dbReference>
<dbReference type="EMBL" id="CM000649">
    <property type="protein sequence ID" value="EED88976.1"/>
    <property type="molecule type" value="Genomic_DNA"/>
</dbReference>
<feature type="domain" description="EGF-like" evidence="9">
    <location>
        <begin position="259"/>
        <end position="303"/>
    </location>
</feature>
<dbReference type="PANTHER" id="PTHR24049">
    <property type="entry name" value="CRUMBS FAMILY MEMBER"/>
    <property type="match status" value="1"/>
</dbReference>
<accession>B8CCM9</accession>
<organism evidence="10 11">
    <name type="scientific">Thalassiosira pseudonana</name>
    <name type="common">Marine diatom</name>
    <name type="synonym">Cyclotella nana</name>
    <dbReference type="NCBI Taxonomy" id="35128"/>
    <lineage>
        <taxon>Eukaryota</taxon>
        <taxon>Sar</taxon>
        <taxon>Stramenopiles</taxon>
        <taxon>Ochrophyta</taxon>
        <taxon>Bacillariophyta</taxon>
        <taxon>Coscinodiscophyceae</taxon>
        <taxon>Thalassiosirophycidae</taxon>
        <taxon>Thalassiosirales</taxon>
        <taxon>Thalassiosiraceae</taxon>
        <taxon>Thalassiosira</taxon>
    </lineage>
</organism>
<dbReference type="GeneID" id="7452723"/>
<dbReference type="SUPFAM" id="SSF57196">
    <property type="entry name" value="EGF/Laminin"/>
    <property type="match status" value="2"/>
</dbReference>
<feature type="transmembrane region" description="Helical" evidence="7">
    <location>
        <begin position="610"/>
        <end position="631"/>
    </location>
</feature>
<sequence>MMPSPRQRATMTSTLLLILPTIIIASSSSSIATICPGGLKCHHGGDCSIGDKDWSSEHNANISADLPWIEQLNINGEHCINCHEGWGGVDCNRKYQTCDAEDPDAPTCFNGSSCFKAGINAEGKYDYICDCTSATITGEFRYAGEFCQHVEEMKCDDEMFCTNGGQCSSVLDENFNHRHFECQCPSDRSGTHCEYLAEEEVPTCSLDCVRGTCAKGFKSYDYLVNTGPFPAQLGTDLISSNGEHCVCPHGFTGLRCEIAVERCGASKYCYNGSTCVYDNKGNPTCDCNSANSDDKSYAGLSCEHESTAYCEPGEDQDQKDAYCVNGGTCIEDPDSRHEGCLCPEGWSGDLCEIAGDEEPVCDLQCENGGSCRLGVKGYKDSFDALGLPVYQTQVENGMHCSCKTGFTGVRCEVDINHCHANESGNDEHFCLNGAPCSLDPQLSGVTKKYSCQCDSDKEDEITSMLIGRFCEYKATEFCSEDGARHNHSFCTNGGKCKHHNGYSDDKHHGCCCEVGYEGEFCQFPVGTLSLKEGESVSWSPLAECEKKEEPQVILPQAEVEDEIEEEKSSNTNKNGSSEHFASDPLKESMHSQSLTSNETNGTGNEKSRTAAILASLLAIAAVGGIIGIAYMKRNQTEDSHHFDGDAVWPPMESNNTAPNFARTWSYPADHSLSNDNSASKTWEYSNEHGDLHNVQLA</sequence>